<dbReference type="SMART" id="SM00091">
    <property type="entry name" value="PAS"/>
    <property type="match status" value="1"/>
</dbReference>
<dbReference type="InterPro" id="IPR027417">
    <property type="entry name" value="P-loop_NTPase"/>
</dbReference>
<dbReference type="AlphaFoldDB" id="A0A975B9Q8"/>
<evidence type="ECO:0000313" key="6">
    <source>
        <dbReference type="Proteomes" id="UP000663720"/>
    </source>
</evidence>
<dbReference type="InterPro" id="IPR013767">
    <property type="entry name" value="PAS_fold"/>
</dbReference>
<dbReference type="GO" id="GO:0006355">
    <property type="term" value="P:regulation of DNA-templated transcription"/>
    <property type="evidence" value="ECO:0007669"/>
    <property type="project" value="InterPro"/>
</dbReference>
<dbReference type="Pfam" id="PF00989">
    <property type="entry name" value="PAS"/>
    <property type="match status" value="1"/>
</dbReference>
<proteinExistence type="predicted"/>
<dbReference type="PROSITE" id="PS50045">
    <property type="entry name" value="SIGMA54_INTERACT_4"/>
    <property type="match status" value="1"/>
</dbReference>
<dbReference type="CDD" id="cd00009">
    <property type="entry name" value="AAA"/>
    <property type="match status" value="1"/>
</dbReference>
<dbReference type="PROSITE" id="PS50112">
    <property type="entry name" value="PAS"/>
    <property type="match status" value="1"/>
</dbReference>
<dbReference type="InterPro" id="IPR002078">
    <property type="entry name" value="Sigma_54_int"/>
</dbReference>
<gene>
    <name evidence="5" type="ORF">dnl_38630</name>
</gene>
<dbReference type="NCBIfam" id="TIGR00229">
    <property type="entry name" value="sensory_box"/>
    <property type="match status" value="1"/>
</dbReference>
<dbReference type="Gene3D" id="3.40.50.300">
    <property type="entry name" value="P-loop containing nucleotide triphosphate hydrolases"/>
    <property type="match status" value="1"/>
</dbReference>
<sequence length="266" mass="30549">MLKLNYPLTLLLVKICEEIRRLQEKELRYQRIFENTGTGLVIFGKDLVISMVNSGFEEITGYSREEVEGKKKLTEFISEPDRKIAINYHSMRSNGENPPCEYELMLIDRHENIKHILFKIDVIDSTQERVASLTEITRLKLIEKVVWENERQISLLTARMSEMEYKRRTELKTGKNEKNLHKKNIIFAGIVCKSPSMQKVCEQILDAAANDASVVIYGETGTGKDLAARAIHNMSNRSQNEFVAINCGAIPDSLFESEFFGYRAYA</sequence>
<dbReference type="KEGG" id="dli:dnl_38630"/>
<feature type="domain" description="Sigma-54 factor interaction" evidence="3">
    <location>
        <begin position="190"/>
        <end position="266"/>
    </location>
</feature>
<dbReference type="GO" id="GO:0005524">
    <property type="term" value="F:ATP binding"/>
    <property type="evidence" value="ECO:0007669"/>
    <property type="project" value="UniProtKB-KW"/>
</dbReference>
<feature type="domain" description="PAS" evidence="4">
    <location>
        <begin position="25"/>
        <end position="82"/>
    </location>
</feature>
<dbReference type="SUPFAM" id="SSF55785">
    <property type="entry name" value="PYP-like sensor domain (PAS domain)"/>
    <property type="match status" value="1"/>
</dbReference>
<dbReference type="Pfam" id="PF00158">
    <property type="entry name" value="Sigma54_activat"/>
    <property type="match status" value="1"/>
</dbReference>
<dbReference type="InterPro" id="IPR000014">
    <property type="entry name" value="PAS"/>
</dbReference>
<evidence type="ECO:0000259" key="4">
    <source>
        <dbReference type="PROSITE" id="PS50112"/>
    </source>
</evidence>
<name>A0A975B9Q8_9BACT</name>
<organism evidence="5 6">
    <name type="scientific">Desulfonema limicola</name>
    <dbReference type="NCBI Taxonomy" id="45656"/>
    <lineage>
        <taxon>Bacteria</taxon>
        <taxon>Pseudomonadati</taxon>
        <taxon>Thermodesulfobacteriota</taxon>
        <taxon>Desulfobacteria</taxon>
        <taxon>Desulfobacterales</taxon>
        <taxon>Desulfococcaceae</taxon>
        <taxon>Desulfonema</taxon>
    </lineage>
</organism>
<dbReference type="Gene3D" id="3.30.450.20">
    <property type="entry name" value="PAS domain"/>
    <property type="match status" value="1"/>
</dbReference>
<dbReference type="PANTHER" id="PTHR32071">
    <property type="entry name" value="TRANSCRIPTIONAL REGULATORY PROTEIN"/>
    <property type="match status" value="1"/>
</dbReference>
<reference evidence="5" key="1">
    <citation type="journal article" date="2021" name="Microb. Physiol.">
        <title>Proteogenomic Insights into the Physiology of Marine, Sulfate-Reducing, Filamentous Desulfonema limicola and Desulfonema magnum.</title>
        <authorList>
            <person name="Schnaars V."/>
            <person name="Wohlbrand L."/>
            <person name="Scheve S."/>
            <person name="Hinrichs C."/>
            <person name="Reinhardt R."/>
            <person name="Rabus R."/>
        </authorList>
    </citation>
    <scope>NUCLEOTIDE SEQUENCE</scope>
    <source>
        <strain evidence="5">5ac10</strain>
    </source>
</reference>
<accession>A0A975B9Q8</accession>
<dbReference type="Proteomes" id="UP000663720">
    <property type="component" value="Chromosome"/>
</dbReference>
<protein>
    <submittedName>
        <fullName evidence="5">PAS modulated sigma54-dependent transcriptional regulator</fullName>
    </submittedName>
</protein>
<keyword evidence="1" id="KW-0547">Nucleotide-binding</keyword>
<evidence type="ECO:0000256" key="2">
    <source>
        <dbReference type="ARBA" id="ARBA00022840"/>
    </source>
</evidence>
<keyword evidence="2" id="KW-0067">ATP-binding</keyword>
<dbReference type="RefSeq" id="WP_275950188.1">
    <property type="nucleotide sequence ID" value="NZ_CP061799.1"/>
</dbReference>
<dbReference type="CDD" id="cd00130">
    <property type="entry name" value="PAS"/>
    <property type="match status" value="1"/>
</dbReference>
<evidence type="ECO:0000259" key="3">
    <source>
        <dbReference type="PROSITE" id="PS50045"/>
    </source>
</evidence>
<keyword evidence="6" id="KW-1185">Reference proteome</keyword>
<dbReference type="SUPFAM" id="SSF52540">
    <property type="entry name" value="P-loop containing nucleoside triphosphate hydrolases"/>
    <property type="match status" value="1"/>
</dbReference>
<dbReference type="EMBL" id="CP061799">
    <property type="protein sequence ID" value="QTA81526.1"/>
    <property type="molecule type" value="Genomic_DNA"/>
</dbReference>
<evidence type="ECO:0000256" key="1">
    <source>
        <dbReference type="ARBA" id="ARBA00022741"/>
    </source>
</evidence>
<dbReference type="PANTHER" id="PTHR32071:SF57">
    <property type="entry name" value="C4-DICARBOXYLATE TRANSPORT TRANSCRIPTIONAL REGULATORY PROTEIN DCTD"/>
    <property type="match status" value="1"/>
</dbReference>
<dbReference type="InterPro" id="IPR035965">
    <property type="entry name" value="PAS-like_dom_sf"/>
</dbReference>
<evidence type="ECO:0000313" key="5">
    <source>
        <dbReference type="EMBL" id="QTA81526.1"/>
    </source>
</evidence>